<dbReference type="EMBL" id="VOBR01000013">
    <property type="protein sequence ID" value="TWP50161.1"/>
    <property type="molecule type" value="Genomic_DNA"/>
</dbReference>
<comment type="caution">
    <text evidence="1">The sequence shown here is derived from an EMBL/GenBank/DDBJ whole genome shotgun (WGS) entry which is preliminary data.</text>
</comment>
<dbReference type="RefSeq" id="WP_146353784.1">
    <property type="nucleotide sequence ID" value="NZ_VOBR01000013.1"/>
</dbReference>
<dbReference type="SFLD" id="SFLDG01129">
    <property type="entry name" value="C1.5:_HAD__Beta-PGM__Phosphata"/>
    <property type="match status" value="1"/>
</dbReference>
<dbReference type="Pfam" id="PF13242">
    <property type="entry name" value="Hydrolase_like"/>
    <property type="match status" value="1"/>
</dbReference>
<dbReference type="SUPFAM" id="SSF56784">
    <property type="entry name" value="HAD-like"/>
    <property type="match status" value="1"/>
</dbReference>
<dbReference type="AlphaFoldDB" id="A0A563ERK8"/>
<dbReference type="Gene3D" id="1.10.150.240">
    <property type="entry name" value="Putative phosphatase, domain 2"/>
    <property type="match status" value="1"/>
</dbReference>
<dbReference type="Proteomes" id="UP000316639">
    <property type="component" value="Unassembled WGS sequence"/>
</dbReference>
<accession>A0A563ERK8</accession>
<dbReference type="GO" id="GO:0005829">
    <property type="term" value="C:cytosol"/>
    <property type="evidence" value="ECO:0007669"/>
    <property type="project" value="TreeGrafter"/>
</dbReference>
<dbReference type="InterPro" id="IPR050155">
    <property type="entry name" value="HAD-like_hydrolase_sf"/>
</dbReference>
<gene>
    <name evidence="1" type="ORF">FKR81_20815</name>
</gene>
<dbReference type="PANTHER" id="PTHR43434:SF19">
    <property type="entry name" value="PHOSPHONOACETALDEHYDE HYDROLASE"/>
    <property type="match status" value="1"/>
</dbReference>
<evidence type="ECO:0000313" key="2">
    <source>
        <dbReference type="Proteomes" id="UP000316639"/>
    </source>
</evidence>
<reference evidence="1 2" key="1">
    <citation type="submission" date="2019-07" db="EMBL/GenBank/DDBJ databases">
        <title>Lentzea xizangensis sp. nov., isolated from Qinghai-Tibetan Plateau Soils.</title>
        <authorList>
            <person name="Huang J."/>
        </authorList>
    </citation>
    <scope>NUCLEOTIDE SEQUENCE [LARGE SCALE GENOMIC DNA]</scope>
    <source>
        <strain evidence="1 2">FXJ1.1311</strain>
    </source>
</reference>
<dbReference type="SFLD" id="SFLDS00003">
    <property type="entry name" value="Haloacid_Dehalogenase"/>
    <property type="match status" value="1"/>
</dbReference>
<dbReference type="PANTHER" id="PTHR43434">
    <property type="entry name" value="PHOSPHOGLYCOLATE PHOSPHATASE"/>
    <property type="match status" value="1"/>
</dbReference>
<proteinExistence type="predicted"/>
<dbReference type="GO" id="GO:0006281">
    <property type="term" value="P:DNA repair"/>
    <property type="evidence" value="ECO:0007669"/>
    <property type="project" value="TreeGrafter"/>
</dbReference>
<organism evidence="1 2">
    <name type="scientific">Lentzea tibetensis</name>
    <dbReference type="NCBI Taxonomy" id="2591470"/>
    <lineage>
        <taxon>Bacteria</taxon>
        <taxon>Bacillati</taxon>
        <taxon>Actinomycetota</taxon>
        <taxon>Actinomycetes</taxon>
        <taxon>Pseudonocardiales</taxon>
        <taxon>Pseudonocardiaceae</taxon>
        <taxon>Lentzea</taxon>
    </lineage>
</organism>
<dbReference type="InterPro" id="IPR036412">
    <property type="entry name" value="HAD-like_sf"/>
</dbReference>
<sequence length="227" mass="23447">MRTLVLWDIDRTLVHLGGLGLNWYRDALTAVAGVELTHLPSFGGRTEQAISRDILRLHGVAPTDELVASLHAELVAAADRDATRIGSHGRALPGASEALAGLAAVAGVVQTVVTGNLPTIARQKLTPFGMDAHVDFSIGGYGSLSEFRPDLVTEALRLATAKHGVAAASVVVIGDTEHDVEAALHHGFRAIGVATGSCGADELRAAGAHAVFADLSDTDEVLSAVLG</sequence>
<dbReference type="OrthoDB" id="9781769at2"/>
<dbReference type="InterPro" id="IPR023214">
    <property type="entry name" value="HAD_sf"/>
</dbReference>
<dbReference type="Gene3D" id="3.40.50.1000">
    <property type="entry name" value="HAD superfamily/HAD-like"/>
    <property type="match status" value="1"/>
</dbReference>
<evidence type="ECO:0000313" key="1">
    <source>
        <dbReference type="EMBL" id="TWP50161.1"/>
    </source>
</evidence>
<protein>
    <submittedName>
        <fullName evidence="1">Haloacid dehalogenase</fullName>
    </submittedName>
</protein>
<dbReference type="InterPro" id="IPR023198">
    <property type="entry name" value="PGP-like_dom2"/>
</dbReference>
<name>A0A563ERK8_9PSEU</name>
<keyword evidence="2" id="KW-1185">Reference proteome</keyword>
<dbReference type="GO" id="GO:0008967">
    <property type="term" value="F:phosphoglycolate phosphatase activity"/>
    <property type="evidence" value="ECO:0007669"/>
    <property type="project" value="TreeGrafter"/>
</dbReference>